<dbReference type="OrthoDB" id="5291101at2"/>
<dbReference type="PANTHER" id="PTHR43179">
    <property type="entry name" value="RHAMNOSYLTRANSFERASE WBBL"/>
    <property type="match status" value="1"/>
</dbReference>
<dbReference type="AlphaFoldDB" id="A0A328BKP9"/>
<accession>A0A328BKP9</accession>
<keyword evidence="2" id="KW-0808">Transferase</keyword>
<feature type="domain" description="Glycosyltransferase 2-like" evidence="1">
    <location>
        <begin position="89"/>
        <end position="249"/>
    </location>
</feature>
<keyword evidence="3" id="KW-1185">Reference proteome</keyword>
<evidence type="ECO:0000313" key="2">
    <source>
        <dbReference type="EMBL" id="RAK65538.1"/>
    </source>
</evidence>
<sequence>MPPSLRATAAATLRVVRRWPPVHAVVHALALQIIKTRWGERFVRGVVGPEAQTDAEYRAWVAAHDTLSDEDRDAIRRHIDRMPEPPLISVVMTAYRSDPYLLREAVASVRTQLYPHWELCIAEDRSPGEETWRLLSELSAEDDRIRIVRRDVNGGIAAATNSALALATGEFVAFLDHDDLLAERALYEVAAELETHPDAALIFSDEDKIDERGRRSQPHHKTDWNAELMLGVNAVNHLTVIRRDLLADLGGLREGFDGAQDHDLVLRAAERATPARIRHIPWVLYHWRWQGKQGSFSRARAAECAAAAARAVGEHLSRTGQPADVQEMAGAARWLRVRRPVSEPRPLVSIIVPTRDRAELVAQCADGVLNRTAYAPLELIIVDNGSVEPKTLALFETLRRDARVRVLPAPGPFNFSGLNNLAAAEARGDVLVLLNNDISMIGDDWLDELVAQAMRPNVGAVGAKLFYPDGSLQHAGVVLGVGDVPQRVAGHLYAGAGANHVGYQGHLALARNVSAVTAACLAIRKDVYLSVGGMDAEHLAVAFNDVDLCLKVRAAGYDIVWTPHAALYHHESASRGSDLAPEAAARFQHEVQVMRDRWGPVLDADPFYGPVFDKRFTNYRLGDPPHRVAPWLRTDSRR</sequence>
<dbReference type="Proteomes" id="UP000249524">
    <property type="component" value="Unassembled WGS sequence"/>
</dbReference>
<dbReference type="RefSeq" id="WP_111276134.1">
    <property type="nucleotide sequence ID" value="NZ_QFYS01000004.1"/>
</dbReference>
<evidence type="ECO:0000259" key="1">
    <source>
        <dbReference type="Pfam" id="PF00535"/>
    </source>
</evidence>
<organism evidence="2 3">
    <name type="scientific">Phenylobacterium kunshanense</name>
    <dbReference type="NCBI Taxonomy" id="1445034"/>
    <lineage>
        <taxon>Bacteria</taxon>
        <taxon>Pseudomonadati</taxon>
        <taxon>Pseudomonadota</taxon>
        <taxon>Alphaproteobacteria</taxon>
        <taxon>Caulobacterales</taxon>
        <taxon>Caulobacteraceae</taxon>
        <taxon>Phenylobacterium</taxon>
    </lineage>
</organism>
<dbReference type="CDD" id="cd04186">
    <property type="entry name" value="GT_2_like_c"/>
    <property type="match status" value="1"/>
</dbReference>
<dbReference type="CDD" id="cd04184">
    <property type="entry name" value="GT2_RfbC_Mx_like"/>
    <property type="match status" value="1"/>
</dbReference>
<reference evidence="2 3" key="1">
    <citation type="submission" date="2018-05" db="EMBL/GenBank/DDBJ databases">
        <authorList>
            <person name="Lanie J.A."/>
            <person name="Ng W.-L."/>
            <person name="Kazmierczak K.M."/>
            <person name="Andrzejewski T.M."/>
            <person name="Davidsen T.M."/>
            <person name="Wayne K.J."/>
            <person name="Tettelin H."/>
            <person name="Glass J.I."/>
            <person name="Rusch D."/>
            <person name="Podicherti R."/>
            <person name="Tsui H.-C.T."/>
            <person name="Winkler M.E."/>
        </authorList>
    </citation>
    <scope>NUCLEOTIDE SEQUENCE [LARGE SCALE GENOMIC DNA]</scope>
    <source>
        <strain evidence="2 3">BUT-10</strain>
    </source>
</reference>
<dbReference type="Pfam" id="PF00535">
    <property type="entry name" value="Glycos_transf_2"/>
    <property type="match status" value="2"/>
</dbReference>
<dbReference type="GO" id="GO:0016740">
    <property type="term" value="F:transferase activity"/>
    <property type="evidence" value="ECO:0007669"/>
    <property type="project" value="UniProtKB-KW"/>
</dbReference>
<dbReference type="InterPro" id="IPR001173">
    <property type="entry name" value="Glyco_trans_2-like"/>
</dbReference>
<feature type="domain" description="Glycosyltransferase 2-like" evidence="1">
    <location>
        <begin position="349"/>
        <end position="470"/>
    </location>
</feature>
<dbReference type="EMBL" id="QFYS01000004">
    <property type="protein sequence ID" value="RAK65538.1"/>
    <property type="molecule type" value="Genomic_DNA"/>
</dbReference>
<gene>
    <name evidence="2" type="ORF">DJ019_11290</name>
</gene>
<comment type="caution">
    <text evidence="2">The sequence shown here is derived from an EMBL/GenBank/DDBJ whole genome shotgun (WGS) entry which is preliminary data.</text>
</comment>
<evidence type="ECO:0000313" key="3">
    <source>
        <dbReference type="Proteomes" id="UP000249524"/>
    </source>
</evidence>
<dbReference type="Gene3D" id="3.90.550.10">
    <property type="entry name" value="Spore Coat Polysaccharide Biosynthesis Protein SpsA, Chain A"/>
    <property type="match status" value="2"/>
</dbReference>
<dbReference type="PANTHER" id="PTHR43179:SF7">
    <property type="entry name" value="RHAMNOSYLTRANSFERASE WBBL"/>
    <property type="match status" value="1"/>
</dbReference>
<proteinExistence type="predicted"/>
<protein>
    <submittedName>
        <fullName evidence="2">Glycosyltransferase family 2 protein</fullName>
    </submittedName>
</protein>
<dbReference type="SUPFAM" id="SSF53448">
    <property type="entry name" value="Nucleotide-diphospho-sugar transferases"/>
    <property type="match status" value="2"/>
</dbReference>
<name>A0A328BKP9_9CAUL</name>
<dbReference type="InterPro" id="IPR029044">
    <property type="entry name" value="Nucleotide-diphossugar_trans"/>
</dbReference>